<evidence type="ECO:0000256" key="6">
    <source>
        <dbReference type="SAM" id="Phobius"/>
    </source>
</evidence>
<protein>
    <submittedName>
        <fullName evidence="8">Mitochondrial inner membrane protein COX18-like</fullName>
    </submittedName>
</protein>
<keyword evidence="2 5" id="KW-0812">Transmembrane</keyword>
<dbReference type="GO" id="GO:0033617">
    <property type="term" value="P:mitochondrial respiratory chain complex IV assembly"/>
    <property type="evidence" value="ECO:0007669"/>
    <property type="project" value="TreeGrafter"/>
</dbReference>
<accession>A0A1V9XNA3</accession>
<evidence type="ECO:0000256" key="3">
    <source>
        <dbReference type="ARBA" id="ARBA00022989"/>
    </source>
</evidence>
<dbReference type="InParanoid" id="A0A1V9XNA3"/>
<comment type="caution">
    <text evidence="8">The sequence shown here is derived from an EMBL/GenBank/DDBJ whole genome shotgun (WGS) entry which is preliminary data.</text>
</comment>
<dbReference type="Proteomes" id="UP000192247">
    <property type="component" value="Unassembled WGS sequence"/>
</dbReference>
<feature type="non-terminal residue" evidence="8">
    <location>
        <position position="313"/>
    </location>
</feature>
<dbReference type="EMBL" id="MNPL01007181">
    <property type="protein sequence ID" value="OQR74903.1"/>
    <property type="molecule type" value="Genomic_DNA"/>
</dbReference>
<feature type="transmembrane region" description="Helical" evidence="6">
    <location>
        <begin position="223"/>
        <end position="243"/>
    </location>
</feature>
<feature type="transmembrane region" description="Helical" evidence="6">
    <location>
        <begin position="255"/>
        <end position="274"/>
    </location>
</feature>
<comment type="similarity">
    <text evidence="5">Belongs to the OXA1/ALB3/YidC family.</text>
</comment>
<keyword evidence="9" id="KW-1185">Reference proteome</keyword>
<dbReference type="PANTHER" id="PTHR12428:SF65">
    <property type="entry name" value="CYTOCHROME C OXIDASE ASSEMBLY PROTEIN COX18, MITOCHONDRIAL"/>
    <property type="match status" value="1"/>
</dbReference>
<keyword evidence="3 6" id="KW-1133">Transmembrane helix</keyword>
<dbReference type="AlphaFoldDB" id="A0A1V9XNA3"/>
<evidence type="ECO:0000313" key="9">
    <source>
        <dbReference type="Proteomes" id="UP000192247"/>
    </source>
</evidence>
<name>A0A1V9XNA3_9ACAR</name>
<dbReference type="STRING" id="418985.A0A1V9XNA3"/>
<dbReference type="PANTHER" id="PTHR12428">
    <property type="entry name" value="OXA1"/>
    <property type="match status" value="1"/>
</dbReference>
<organism evidence="8 9">
    <name type="scientific">Tropilaelaps mercedesae</name>
    <dbReference type="NCBI Taxonomy" id="418985"/>
    <lineage>
        <taxon>Eukaryota</taxon>
        <taxon>Metazoa</taxon>
        <taxon>Ecdysozoa</taxon>
        <taxon>Arthropoda</taxon>
        <taxon>Chelicerata</taxon>
        <taxon>Arachnida</taxon>
        <taxon>Acari</taxon>
        <taxon>Parasitiformes</taxon>
        <taxon>Mesostigmata</taxon>
        <taxon>Gamasina</taxon>
        <taxon>Dermanyssoidea</taxon>
        <taxon>Laelapidae</taxon>
        <taxon>Tropilaelaps</taxon>
    </lineage>
</organism>
<proteinExistence type="inferred from homology"/>
<dbReference type="GO" id="GO:0032977">
    <property type="term" value="F:membrane insertase activity"/>
    <property type="evidence" value="ECO:0007669"/>
    <property type="project" value="InterPro"/>
</dbReference>
<dbReference type="InterPro" id="IPR001708">
    <property type="entry name" value="YidC/ALB3/OXA1/COX18"/>
</dbReference>
<evidence type="ECO:0000256" key="2">
    <source>
        <dbReference type="ARBA" id="ARBA00022692"/>
    </source>
</evidence>
<evidence type="ECO:0000256" key="5">
    <source>
        <dbReference type="RuleBase" id="RU003945"/>
    </source>
</evidence>
<evidence type="ECO:0000256" key="1">
    <source>
        <dbReference type="ARBA" id="ARBA00004141"/>
    </source>
</evidence>
<dbReference type="GO" id="GO:0032979">
    <property type="term" value="P:protein insertion into mitochondrial inner membrane from matrix"/>
    <property type="evidence" value="ECO:0007669"/>
    <property type="project" value="TreeGrafter"/>
</dbReference>
<dbReference type="FunCoup" id="A0A1V9XNA3">
    <property type="interactions" value="566"/>
</dbReference>
<feature type="domain" description="Membrane insertase YidC/Oxa/ALB C-terminal" evidence="7">
    <location>
        <begin position="83"/>
        <end position="297"/>
    </location>
</feature>
<dbReference type="OrthoDB" id="2148490at2759"/>
<evidence type="ECO:0000256" key="4">
    <source>
        <dbReference type="ARBA" id="ARBA00023136"/>
    </source>
</evidence>
<reference evidence="8 9" key="1">
    <citation type="journal article" date="2017" name="Gigascience">
        <title>Draft genome of the honey bee ectoparasitic mite, Tropilaelaps mercedesae, is shaped by the parasitic life history.</title>
        <authorList>
            <person name="Dong X."/>
            <person name="Armstrong S.D."/>
            <person name="Xia D."/>
            <person name="Makepeace B.L."/>
            <person name="Darby A.C."/>
            <person name="Kadowaki T."/>
        </authorList>
    </citation>
    <scope>NUCLEOTIDE SEQUENCE [LARGE SCALE GENOMIC DNA]</scope>
    <source>
        <strain evidence="8">Wuxi-XJTLU</strain>
    </source>
</reference>
<keyword evidence="4 6" id="KW-0472">Membrane</keyword>
<dbReference type="GO" id="GO:0005743">
    <property type="term" value="C:mitochondrial inner membrane"/>
    <property type="evidence" value="ECO:0007669"/>
    <property type="project" value="TreeGrafter"/>
</dbReference>
<sequence length="313" mass="35277">MYRTLSCRIMAPVWRYNSLVTKLKRIALPKRFNSDAVVLSSCSLQQKRSLSCQTWYDDICQSEIVKAAENTLINVHDTVGLSWWCCILTSTIILRTVITLPLAIYSHHVLARLANLGPEAKELNRLLQAETALAKQKLNLSQKDAIALYKYSLKKRISELTERENCHPAKATITTFAQVPLWISFSLAIRNISESSFKGAYALQSFQYEGFLQISNLALPDPIYVVPVLVCIINLVNIELYCLRSNMPQFGWNRALTNGLRLATVMLLPVAAIAPSGVTLYWLGSALTAITQNLLLMSPRFRRACRIPQTEKE</sequence>
<dbReference type="CDD" id="cd20069">
    <property type="entry name" value="5TM_Oxa1-like"/>
    <property type="match status" value="1"/>
</dbReference>
<evidence type="ECO:0000259" key="7">
    <source>
        <dbReference type="Pfam" id="PF02096"/>
    </source>
</evidence>
<dbReference type="InterPro" id="IPR028055">
    <property type="entry name" value="YidC/Oxa/ALB_C"/>
</dbReference>
<evidence type="ECO:0000313" key="8">
    <source>
        <dbReference type="EMBL" id="OQR74903.1"/>
    </source>
</evidence>
<dbReference type="Pfam" id="PF02096">
    <property type="entry name" value="60KD_IMP"/>
    <property type="match status" value="1"/>
</dbReference>
<comment type="subcellular location">
    <subcellularLocation>
        <location evidence="1 5">Membrane</location>
        <topology evidence="1 5">Multi-pass membrane protein</topology>
    </subcellularLocation>
</comment>
<gene>
    <name evidence="8" type="ORF">BIW11_08774</name>
</gene>